<keyword evidence="4" id="KW-1185">Reference proteome</keyword>
<sequence>MSKDNLEHLFKNLEGQFDVETPKNGHEARFLEKLNALENTKTIAQKDSKTYWKPLLAIAASIALIISISFAVQAKEQPKDLASVSPEMAETQQFFTNAIAFEVNKLKAEQTQETKTIINDALKRLNELEKEYDNLKISLQESGEDQLVIYAMITNFQNRIDILKTTLQYIEDQKELKQNNYETTI</sequence>
<accession>A0A2T1NEU8</accession>
<proteinExistence type="predicted"/>
<keyword evidence="2" id="KW-0472">Membrane</keyword>
<feature type="transmembrane region" description="Helical" evidence="2">
    <location>
        <begin position="51"/>
        <end position="72"/>
    </location>
</feature>
<dbReference type="Proteomes" id="UP000238430">
    <property type="component" value="Unassembled WGS sequence"/>
</dbReference>
<gene>
    <name evidence="3" type="ORF">C7H61_06840</name>
</gene>
<keyword evidence="2" id="KW-1133">Transmembrane helix</keyword>
<dbReference type="RefSeq" id="WP_106678349.1">
    <property type="nucleotide sequence ID" value="NZ_JACHWV010000007.1"/>
</dbReference>
<evidence type="ECO:0000313" key="4">
    <source>
        <dbReference type="Proteomes" id="UP000238430"/>
    </source>
</evidence>
<comment type="caution">
    <text evidence="3">The sequence shown here is derived from an EMBL/GenBank/DDBJ whole genome shotgun (WGS) entry which is preliminary data.</text>
</comment>
<evidence type="ECO:0000256" key="1">
    <source>
        <dbReference type="SAM" id="Coils"/>
    </source>
</evidence>
<keyword evidence="2" id="KW-0812">Transmembrane</keyword>
<feature type="coiled-coil region" evidence="1">
    <location>
        <begin position="111"/>
        <end position="145"/>
    </location>
</feature>
<organism evidence="3 4">
    <name type="scientific">Mesoflavibacter zeaxanthinifaciens subsp. sabulilitoris</name>
    <dbReference type="NCBI Taxonomy" id="1520893"/>
    <lineage>
        <taxon>Bacteria</taxon>
        <taxon>Pseudomonadati</taxon>
        <taxon>Bacteroidota</taxon>
        <taxon>Flavobacteriia</taxon>
        <taxon>Flavobacteriales</taxon>
        <taxon>Flavobacteriaceae</taxon>
        <taxon>Mesoflavibacter</taxon>
    </lineage>
</organism>
<reference evidence="3 4" key="1">
    <citation type="submission" date="2018-03" db="EMBL/GenBank/DDBJ databases">
        <title>Mesoflavibacter sp. HG37 and Mesoflavibacter sp. HG96 sp.nov., two marine bacteria isolated from seawater of Western Pacific Ocean.</title>
        <authorList>
            <person name="Cheng H."/>
            <person name="Wu Y.-H."/>
            <person name="Guo L.-L."/>
            <person name="Xu X.-W."/>
        </authorList>
    </citation>
    <scope>NUCLEOTIDE SEQUENCE [LARGE SCALE GENOMIC DNA]</scope>
    <source>
        <strain evidence="3 4">KCTC 42117</strain>
    </source>
</reference>
<protein>
    <recommendedName>
        <fullName evidence="5">DUF4179 domain-containing protein</fullName>
    </recommendedName>
</protein>
<evidence type="ECO:0000256" key="2">
    <source>
        <dbReference type="SAM" id="Phobius"/>
    </source>
</evidence>
<evidence type="ECO:0000313" key="3">
    <source>
        <dbReference type="EMBL" id="PSG90968.1"/>
    </source>
</evidence>
<keyword evidence="1" id="KW-0175">Coiled coil</keyword>
<evidence type="ECO:0008006" key="5">
    <source>
        <dbReference type="Google" id="ProtNLM"/>
    </source>
</evidence>
<dbReference type="EMBL" id="PXOT01000022">
    <property type="protein sequence ID" value="PSG90968.1"/>
    <property type="molecule type" value="Genomic_DNA"/>
</dbReference>
<dbReference type="AlphaFoldDB" id="A0A2T1NEU8"/>
<dbReference type="OrthoDB" id="1143801at2"/>
<name>A0A2T1NEU8_9FLAO</name>